<accession>A0ABW5LV89</accession>
<dbReference type="Proteomes" id="UP001597508">
    <property type="component" value="Unassembled WGS sequence"/>
</dbReference>
<evidence type="ECO:0000313" key="2">
    <source>
        <dbReference type="Proteomes" id="UP001597508"/>
    </source>
</evidence>
<proteinExistence type="predicted"/>
<organism evidence="1 2">
    <name type="scientific">Pseudotenacibaculum haliotis</name>
    <dbReference type="NCBI Taxonomy" id="1862138"/>
    <lineage>
        <taxon>Bacteria</taxon>
        <taxon>Pseudomonadati</taxon>
        <taxon>Bacteroidota</taxon>
        <taxon>Flavobacteriia</taxon>
        <taxon>Flavobacteriales</taxon>
        <taxon>Flavobacteriaceae</taxon>
        <taxon>Pseudotenacibaculum</taxon>
    </lineage>
</organism>
<keyword evidence="2" id="KW-1185">Reference proteome</keyword>
<protein>
    <submittedName>
        <fullName evidence="1">Uncharacterized protein</fullName>
    </submittedName>
</protein>
<dbReference type="RefSeq" id="WP_379667392.1">
    <property type="nucleotide sequence ID" value="NZ_JBHULH010000012.1"/>
</dbReference>
<evidence type="ECO:0000313" key="1">
    <source>
        <dbReference type="EMBL" id="MFD2568685.1"/>
    </source>
</evidence>
<dbReference type="EMBL" id="JBHULH010000012">
    <property type="protein sequence ID" value="MFD2568685.1"/>
    <property type="molecule type" value="Genomic_DNA"/>
</dbReference>
<gene>
    <name evidence="1" type="ORF">ACFSRZ_15015</name>
</gene>
<comment type="caution">
    <text evidence="1">The sequence shown here is derived from an EMBL/GenBank/DDBJ whole genome shotgun (WGS) entry which is preliminary data.</text>
</comment>
<sequence>MKEKKKQIYCDFNPDRILIVTYYNKLMVLYCPFPLRFNKNIKKFKKGQVVQAKKVGLCTKGTYVFFIDTFWFHYYHFEILCYNL</sequence>
<reference evidence="2" key="1">
    <citation type="journal article" date="2019" name="Int. J. Syst. Evol. Microbiol.">
        <title>The Global Catalogue of Microorganisms (GCM) 10K type strain sequencing project: providing services to taxonomists for standard genome sequencing and annotation.</title>
        <authorList>
            <consortium name="The Broad Institute Genomics Platform"/>
            <consortium name="The Broad Institute Genome Sequencing Center for Infectious Disease"/>
            <person name="Wu L."/>
            <person name="Ma J."/>
        </authorList>
    </citation>
    <scope>NUCLEOTIDE SEQUENCE [LARGE SCALE GENOMIC DNA]</scope>
    <source>
        <strain evidence="2">KCTC 52127</strain>
    </source>
</reference>
<name>A0ABW5LV89_9FLAO</name>